<dbReference type="Proteomes" id="UP001501578">
    <property type="component" value="Unassembled WGS sequence"/>
</dbReference>
<keyword evidence="3" id="KW-1185">Reference proteome</keyword>
<sequence>MGITMSASSLERTRQLRMAKRDGRLAFGGFAGFRPGGGVDGADAPPRSVTAPAPASPSSRADVNAVLTDVRNLSSDDFLRADHVMPFVACHANTPIGRVLI</sequence>
<feature type="compositionally biased region" description="Low complexity" evidence="1">
    <location>
        <begin position="41"/>
        <end position="61"/>
    </location>
</feature>
<gene>
    <name evidence="2" type="ORF">GCM10009560_30870</name>
</gene>
<evidence type="ECO:0000313" key="2">
    <source>
        <dbReference type="EMBL" id="GAA0928031.1"/>
    </source>
</evidence>
<evidence type="ECO:0000313" key="3">
    <source>
        <dbReference type="Proteomes" id="UP001501578"/>
    </source>
</evidence>
<comment type="caution">
    <text evidence="2">The sequence shown here is derived from an EMBL/GenBank/DDBJ whole genome shotgun (WGS) entry which is preliminary data.</text>
</comment>
<evidence type="ECO:0000256" key="1">
    <source>
        <dbReference type="SAM" id="MobiDB-lite"/>
    </source>
</evidence>
<organism evidence="2 3">
    <name type="scientific">Nonomuraea longicatena</name>
    <dbReference type="NCBI Taxonomy" id="83682"/>
    <lineage>
        <taxon>Bacteria</taxon>
        <taxon>Bacillati</taxon>
        <taxon>Actinomycetota</taxon>
        <taxon>Actinomycetes</taxon>
        <taxon>Streptosporangiales</taxon>
        <taxon>Streptosporangiaceae</taxon>
        <taxon>Nonomuraea</taxon>
    </lineage>
</organism>
<dbReference type="EMBL" id="BAAAHQ010000014">
    <property type="protein sequence ID" value="GAA0928031.1"/>
    <property type="molecule type" value="Genomic_DNA"/>
</dbReference>
<protein>
    <submittedName>
        <fullName evidence="2">Uncharacterized protein</fullName>
    </submittedName>
</protein>
<accession>A0ABP3ZXS6</accession>
<proteinExistence type="predicted"/>
<feature type="region of interest" description="Disordered" evidence="1">
    <location>
        <begin position="37"/>
        <end position="61"/>
    </location>
</feature>
<name>A0ABP3ZXS6_9ACTN</name>
<reference evidence="3" key="1">
    <citation type="journal article" date="2019" name="Int. J. Syst. Evol. Microbiol.">
        <title>The Global Catalogue of Microorganisms (GCM) 10K type strain sequencing project: providing services to taxonomists for standard genome sequencing and annotation.</title>
        <authorList>
            <consortium name="The Broad Institute Genomics Platform"/>
            <consortium name="The Broad Institute Genome Sequencing Center for Infectious Disease"/>
            <person name="Wu L."/>
            <person name="Ma J."/>
        </authorList>
    </citation>
    <scope>NUCLEOTIDE SEQUENCE [LARGE SCALE GENOMIC DNA]</scope>
    <source>
        <strain evidence="3">JCM 11136</strain>
    </source>
</reference>